<keyword evidence="1" id="KW-0812">Transmembrane</keyword>
<dbReference type="KEGG" id="cpab:G6534_10870"/>
<evidence type="ECO:0008006" key="4">
    <source>
        <dbReference type="Google" id="ProtNLM"/>
    </source>
</evidence>
<sequence>MNKHKIKSNPLYIFLFIIFEGLFMISTLNQVVFAATDVNPTNSVIDAGNEQNYKDALAKTPKGLHWSDKDFIKANFEDNSAEIVNSTNPATLNTSVIKMTNTNYQVGGIWSNLSEDNFFNINENQTASMWLYFGSYKNSNYPDSLFPGDGMAFVMHNDPRGTNAHSIGKDKDGTIEPGNGETLGVWGTDWDWNETNPANIAKNAVQNSLAIEFDTFVNKLTTYKDVSGEGVSFDAQGINGQHIAIGYPGNPSDGTFPINTYFHNSIKKPAGDTSGGPATKNYFTMLHLAATDGLNLVDNNWHHLTIQWTKPAANSNLGTITYKYDDKNTDGTPTNSAKIASTVIDTNQFKSTDGKLYWGFTGSTGKYTENNLLVFESLPSFVDAQATADIHNDTENTEVKDGGHVNANDDITYNYNLKYIGWTREWTNIKTRMQIPENMTFTSGEITYANGEKETIPSSVFSDTTDPNHLNYQLLQTLNKDNRTATVSLHGKAAKTTTNTLTVPSAHAHFDGDNLITDTDAPSFVIDPKSITLESSTPYIIRIKKGEDAQIKAHVNYLGTNATPDLTKLTVYQKIGDQDYTAQKGIVDSAGDFTLNIPNSQLNDSSTPVSFYVKDDSGNLGQTNTLERTIQFGGTVYFGEVSSNVKFKNINFGNKNKLVPRIDDWNVHVIDSREKGASWTVQAKASQLTNLTTDKPFDGSLVFRPTPDSQPQTLSNATNIAQYTKPDDQIETNNITLSWTDQSGILLALNNNASPAGQYNGVIYWTLLDSLANK</sequence>
<dbReference type="InterPro" id="IPR013320">
    <property type="entry name" value="ConA-like_dom_sf"/>
</dbReference>
<dbReference type="SUPFAM" id="SSF49899">
    <property type="entry name" value="Concanavalin A-like lectins/glucanases"/>
    <property type="match status" value="1"/>
</dbReference>
<evidence type="ECO:0000313" key="3">
    <source>
        <dbReference type="Proteomes" id="UP000514410"/>
    </source>
</evidence>
<dbReference type="Proteomes" id="UP000514410">
    <property type="component" value="Chromosome"/>
</dbReference>
<keyword evidence="1" id="KW-0472">Membrane</keyword>
<feature type="transmembrane region" description="Helical" evidence="1">
    <location>
        <begin position="12"/>
        <end position="33"/>
    </location>
</feature>
<accession>A0A7L7KZ78</accession>
<keyword evidence="3" id="KW-1185">Reference proteome</keyword>
<protein>
    <recommendedName>
        <fullName evidence="4">WxL domain-containing protein</fullName>
    </recommendedName>
</protein>
<proteinExistence type="predicted"/>
<evidence type="ECO:0000256" key="1">
    <source>
        <dbReference type="SAM" id="Phobius"/>
    </source>
</evidence>
<evidence type="ECO:0000313" key="2">
    <source>
        <dbReference type="EMBL" id="QMT85091.1"/>
    </source>
</evidence>
<organism evidence="2 3">
    <name type="scientific">Companilactobacillus pabuli</name>
    <dbReference type="NCBI Taxonomy" id="2714036"/>
    <lineage>
        <taxon>Bacteria</taxon>
        <taxon>Bacillati</taxon>
        <taxon>Bacillota</taxon>
        <taxon>Bacilli</taxon>
        <taxon>Lactobacillales</taxon>
        <taxon>Lactobacillaceae</taxon>
        <taxon>Companilactobacillus</taxon>
    </lineage>
</organism>
<reference evidence="2 3" key="1">
    <citation type="submission" date="2020-02" db="EMBL/GenBank/DDBJ databases">
        <title>Complete Genome Sequence of Lactobacillus sp. NFFJ11 Isolated from animal feed.</title>
        <authorList>
            <person name="Jung J.Y."/>
        </authorList>
    </citation>
    <scope>NUCLEOTIDE SEQUENCE [LARGE SCALE GENOMIC DNA]</scope>
    <source>
        <strain evidence="2 3">NFFJ11</strain>
    </source>
</reference>
<gene>
    <name evidence="2" type="ORF">G6534_10870</name>
</gene>
<dbReference type="Gene3D" id="2.60.120.200">
    <property type="match status" value="1"/>
</dbReference>
<dbReference type="RefSeq" id="WP_182082837.1">
    <property type="nucleotide sequence ID" value="NZ_CP049366.1"/>
</dbReference>
<keyword evidence="1" id="KW-1133">Transmembrane helix</keyword>
<dbReference type="EMBL" id="CP049366">
    <property type="protein sequence ID" value="QMT85091.1"/>
    <property type="molecule type" value="Genomic_DNA"/>
</dbReference>
<name>A0A7L7KZ78_9LACO</name>
<dbReference type="AlphaFoldDB" id="A0A7L7KZ78"/>